<dbReference type="EMBL" id="JACVVK020000538">
    <property type="protein sequence ID" value="KAK7467807.1"/>
    <property type="molecule type" value="Genomic_DNA"/>
</dbReference>
<organism evidence="1 2">
    <name type="scientific">Batillaria attramentaria</name>
    <dbReference type="NCBI Taxonomy" id="370345"/>
    <lineage>
        <taxon>Eukaryota</taxon>
        <taxon>Metazoa</taxon>
        <taxon>Spiralia</taxon>
        <taxon>Lophotrochozoa</taxon>
        <taxon>Mollusca</taxon>
        <taxon>Gastropoda</taxon>
        <taxon>Caenogastropoda</taxon>
        <taxon>Sorbeoconcha</taxon>
        <taxon>Cerithioidea</taxon>
        <taxon>Batillariidae</taxon>
        <taxon>Batillaria</taxon>
    </lineage>
</organism>
<dbReference type="AlphaFoldDB" id="A0ABD0JAZ5"/>
<reference evidence="1 2" key="1">
    <citation type="journal article" date="2023" name="Sci. Data">
        <title>Genome assembly of the Korean intertidal mud-creeper Batillaria attramentaria.</title>
        <authorList>
            <person name="Patra A.K."/>
            <person name="Ho P.T."/>
            <person name="Jun S."/>
            <person name="Lee S.J."/>
            <person name="Kim Y."/>
            <person name="Won Y.J."/>
        </authorList>
    </citation>
    <scope>NUCLEOTIDE SEQUENCE [LARGE SCALE GENOMIC DNA]</scope>
    <source>
        <strain evidence="1">Wonlab-2016</strain>
    </source>
</reference>
<evidence type="ECO:0000313" key="1">
    <source>
        <dbReference type="EMBL" id="KAK7467807.1"/>
    </source>
</evidence>
<accession>A0ABD0JAZ5</accession>
<evidence type="ECO:0000313" key="2">
    <source>
        <dbReference type="Proteomes" id="UP001519460"/>
    </source>
</evidence>
<name>A0ABD0JAZ5_9CAEN</name>
<keyword evidence="2" id="KW-1185">Reference proteome</keyword>
<feature type="non-terminal residue" evidence="1">
    <location>
        <position position="39"/>
    </location>
</feature>
<proteinExistence type="predicted"/>
<gene>
    <name evidence="1" type="ORF">BaRGS_00036951</name>
</gene>
<sequence>MNWQLDEDHYYNVTCGRGRGIDVQVPSCERMTELEERLR</sequence>
<comment type="caution">
    <text evidence="1">The sequence shown here is derived from an EMBL/GenBank/DDBJ whole genome shotgun (WGS) entry which is preliminary data.</text>
</comment>
<dbReference type="Proteomes" id="UP001519460">
    <property type="component" value="Unassembled WGS sequence"/>
</dbReference>
<protein>
    <submittedName>
        <fullName evidence="1">Uncharacterized protein</fullName>
    </submittedName>
</protein>